<dbReference type="EMBL" id="PHAH01000020">
    <property type="protein sequence ID" value="PKM88302.1"/>
    <property type="molecule type" value="Genomic_DNA"/>
</dbReference>
<dbReference type="Proteomes" id="UP000233325">
    <property type="component" value="Unassembled WGS sequence"/>
</dbReference>
<reference evidence="2 3" key="1">
    <citation type="journal article" date="2017" name="ISME J.">
        <title>Potential for microbial H2 and metal transformations associated with novel bacteria and archaea in deep terrestrial subsurface sediments.</title>
        <authorList>
            <person name="Hernsdorf A.W."/>
            <person name="Amano Y."/>
            <person name="Miyakawa K."/>
            <person name="Ise K."/>
            <person name="Suzuki Y."/>
            <person name="Anantharaman K."/>
            <person name="Probst A."/>
            <person name="Burstein D."/>
            <person name="Thomas B.C."/>
            <person name="Banfield J.F."/>
        </authorList>
    </citation>
    <scope>NUCLEOTIDE SEQUENCE [LARGE SCALE GENOMIC DNA]</scope>
    <source>
        <strain evidence="2">HGW-Falkowbacteria-2</strain>
    </source>
</reference>
<gene>
    <name evidence="2" type="ORF">CVU83_01895</name>
</gene>
<feature type="region of interest" description="Disordered" evidence="1">
    <location>
        <begin position="80"/>
        <end position="100"/>
    </location>
</feature>
<dbReference type="AlphaFoldDB" id="A0A2N2E0V4"/>
<sequence>MKTWAAGEDVYAVDLNANFNEAAFMYFGDGSDGDVIISVNTSLARDMYYKNLTINNGIVLNPNGYRIFVKETLTYVGTGKVSRNGNNGTNGGQSGNQSDMTPYRSAGGAALASGTIFGGLAGGYGGFGGTSGGYGYNADAGQAGSNVTYSLPAVAGVGAGSGGAGTGGPLALGGIGGTITNVETLAGTLTRIMTLASATYNAENNAGIFEYILLKGSNSNTTLSSNAGSAGGGGGGQSGAFSQAQGGCGGGGGGNGGVIYIAAFNIVTVNGNTFVEAKGGNGGNGGNGGAVSTYHAGGGGGGAGGQGGFVLLIYKSLTGTGVIDVSGGTKGLKGLKGGASGADGADGNNGNTGKYIKIKIV</sequence>
<organism evidence="2 3">
    <name type="scientific">Candidatus Falkowbacteria bacterium HGW-Falkowbacteria-2</name>
    <dbReference type="NCBI Taxonomy" id="2013769"/>
    <lineage>
        <taxon>Bacteria</taxon>
        <taxon>Candidatus Falkowiibacteriota</taxon>
    </lineage>
</organism>
<evidence type="ECO:0000313" key="2">
    <source>
        <dbReference type="EMBL" id="PKM88302.1"/>
    </source>
</evidence>
<name>A0A2N2E0V4_9BACT</name>
<evidence type="ECO:0000256" key="1">
    <source>
        <dbReference type="SAM" id="MobiDB-lite"/>
    </source>
</evidence>
<accession>A0A2N2E0V4</accession>
<protein>
    <submittedName>
        <fullName evidence="2">Uncharacterized protein</fullName>
    </submittedName>
</protein>
<evidence type="ECO:0000313" key="3">
    <source>
        <dbReference type="Proteomes" id="UP000233325"/>
    </source>
</evidence>
<proteinExistence type="predicted"/>
<comment type="caution">
    <text evidence="2">The sequence shown here is derived from an EMBL/GenBank/DDBJ whole genome shotgun (WGS) entry which is preliminary data.</text>
</comment>